<organism evidence="4 5">
    <name type="scientific">Undibacterium umbellatum</name>
    <dbReference type="NCBI Taxonomy" id="2762300"/>
    <lineage>
        <taxon>Bacteria</taxon>
        <taxon>Pseudomonadati</taxon>
        <taxon>Pseudomonadota</taxon>
        <taxon>Betaproteobacteria</taxon>
        <taxon>Burkholderiales</taxon>
        <taxon>Oxalobacteraceae</taxon>
        <taxon>Undibacterium</taxon>
    </lineage>
</organism>
<gene>
    <name evidence="4" type="ORF">H8L47_18880</name>
</gene>
<dbReference type="Gene3D" id="2.150.10.10">
    <property type="entry name" value="Serralysin-like metalloprotease, C-terminal"/>
    <property type="match status" value="3"/>
</dbReference>
<dbReference type="Proteomes" id="UP000646911">
    <property type="component" value="Unassembled WGS sequence"/>
</dbReference>
<dbReference type="InterPro" id="IPR025282">
    <property type="entry name" value="DUF4214"/>
</dbReference>
<dbReference type="InterPro" id="IPR001343">
    <property type="entry name" value="Hemolysn_Ca-bd"/>
</dbReference>
<dbReference type="PANTHER" id="PTHR38340:SF1">
    <property type="entry name" value="S-LAYER PROTEIN"/>
    <property type="match status" value="1"/>
</dbReference>
<dbReference type="InterPro" id="IPR018511">
    <property type="entry name" value="Hemolysin-typ_Ca-bd_CS"/>
</dbReference>
<dbReference type="EMBL" id="JACOFX010000011">
    <property type="protein sequence ID" value="MBC3909633.1"/>
    <property type="molecule type" value="Genomic_DNA"/>
</dbReference>
<comment type="subcellular location">
    <subcellularLocation>
        <location evidence="1">Secreted</location>
    </subcellularLocation>
</comment>
<sequence length="831" mass="87812">MPNVNITYNDVAGKLAALPLLAATINAAIRYLDQFVVFRGTIDIQINAETTSTGRFGGTNTTSYFGKKNGLDVFEASQTAESRTGIDPSPDKPDLIINIDPTSSYATGLYWDPTIADNISGKVDVSKVDAFSVVLHELLHGMGFIGYRDATGKLPGNYQSVWDSFMTLNSNNTATLAGPAIIALLGEAVEVRVGGSQSMYHLGTGPNVADGKMPWLEASNFNGYYYINGERYLLGRLELAMLQDMGWELKPTTITNVTNIWDNKIAPLYMVGWDTSEQIIGDAKDDRLEGRGGSDTLIAGLGDDNLYGGSGNDFLYGDSGSDVAVFSGNANDYTVTFNAANNSYTVSDSAFNRDGIDVVFSVENLKFADGIRTPASLINNTTPGTGTGNINTINGTAGNDTLTGTAGNDTINALAGDDSLRGAAGSDLLYGGDGTDTAFFTGSVSDYTVSYDAGNASYTVTDKVSGRDGIDTLYSIELLSFSDVINIRPSLLIATPSLTINGGPYNDYLLGSTGNNTINGMGDNDTLIGGAGDDTLYGGDGNDIANYTGNASDYTVTYNAANISYTIQDKASNRDGTDTLYSIELLSFADGSRTPTSMLTSSVIGITINGSTANEALSGTAGGDYLYGFAGKDTLTGAGGNDLLAGGDDLDMASFSGSRGGYSLSKSKDGQSWAITDLVGSDGTDQLISIERLQFKDQALALDINGTAGQMYRLYQAAFDRKPDLVGLGYWINDMDKGSTLTQVAAGFFQSPEFQKLYGTAPSNATLITNFYQNVLHRTPDQSGYDYWLNQLNTGKISAAGALASFCDSPENQALVASSIQNGIDYTLWLA</sequence>
<dbReference type="RefSeq" id="WP_186955156.1">
    <property type="nucleotide sequence ID" value="NZ_JACOFX010000011.1"/>
</dbReference>
<dbReference type="SUPFAM" id="SSF51120">
    <property type="entry name" value="beta-Roll"/>
    <property type="match status" value="4"/>
</dbReference>
<evidence type="ECO:0000259" key="3">
    <source>
        <dbReference type="Pfam" id="PF13946"/>
    </source>
</evidence>
<dbReference type="PROSITE" id="PS00330">
    <property type="entry name" value="HEMOLYSIN_CALCIUM"/>
    <property type="match status" value="4"/>
</dbReference>
<evidence type="ECO:0000256" key="1">
    <source>
        <dbReference type="ARBA" id="ARBA00004613"/>
    </source>
</evidence>
<evidence type="ECO:0000256" key="2">
    <source>
        <dbReference type="ARBA" id="ARBA00022525"/>
    </source>
</evidence>
<dbReference type="Pfam" id="PF13946">
    <property type="entry name" value="DUF4214"/>
    <property type="match status" value="1"/>
</dbReference>
<dbReference type="InterPro" id="IPR050557">
    <property type="entry name" value="RTX_toxin/Mannuronan_C5-epim"/>
</dbReference>
<reference evidence="4 5" key="1">
    <citation type="submission" date="2020-08" db="EMBL/GenBank/DDBJ databases">
        <title>Novel species isolated from subtropical streams in China.</title>
        <authorList>
            <person name="Lu H."/>
        </authorList>
    </citation>
    <scope>NUCLEOTIDE SEQUENCE [LARGE SCALE GENOMIC DNA]</scope>
    <source>
        <strain evidence="4 5">NL8W</strain>
    </source>
</reference>
<feature type="domain" description="DUF4214" evidence="3">
    <location>
        <begin position="745"/>
        <end position="815"/>
    </location>
</feature>
<dbReference type="InterPro" id="IPR011049">
    <property type="entry name" value="Serralysin-like_metalloprot_C"/>
</dbReference>
<dbReference type="PRINTS" id="PR00313">
    <property type="entry name" value="CABNDNGRPT"/>
</dbReference>
<keyword evidence="5" id="KW-1185">Reference proteome</keyword>
<protein>
    <submittedName>
        <fullName evidence="4">DUF4214 domain-containing protein</fullName>
    </submittedName>
</protein>
<dbReference type="Gene3D" id="1.10.3130.20">
    <property type="entry name" value="Phycobilisome linker domain"/>
    <property type="match status" value="1"/>
</dbReference>
<dbReference type="PANTHER" id="PTHR38340">
    <property type="entry name" value="S-LAYER PROTEIN"/>
    <property type="match status" value="1"/>
</dbReference>
<dbReference type="Pfam" id="PF00353">
    <property type="entry name" value="HemolysinCabind"/>
    <property type="match status" value="4"/>
</dbReference>
<dbReference type="InterPro" id="IPR038255">
    <property type="entry name" value="PBS_linker_sf"/>
</dbReference>
<comment type="caution">
    <text evidence="4">The sequence shown here is derived from an EMBL/GenBank/DDBJ whole genome shotgun (WGS) entry which is preliminary data.</text>
</comment>
<evidence type="ECO:0000313" key="5">
    <source>
        <dbReference type="Proteomes" id="UP000646911"/>
    </source>
</evidence>
<accession>A0ABR6ZD05</accession>
<evidence type="ECO:0000313" key="4">
    <source>
        <dbReference type="EMBL" id="MBC3909633.1"/>
    </source>
</evidence>
<proteinExistence type="predicted"/>
<name>A0ABR6ZD05_9BURK</name>
<keyword evidence="2" id="KW-0964">Secreted</keyword>